<dbReference type="CDD" id="cd01185">
    <property type="entry name" value="INTN1_C_like"/>
    <property type="match status" value="1"/>
</dbReference>
<dbReference type="Pfam" id="PF13102">
    <property type="entry name" value="Phage_int_SAM_5"/>
    <property type="match status" value="1"/>
</dbReference>
<evidence type="ECO:0000313" key="5">
    <source>
        <dbReference type="EMBL" id="MEY8245526.1"/>
    </source>
</evidence>
<dbReference type="PROSITE" id="PS51898">
    <property type="entry name" value="TYR_RECOMBINASE"/>
    <property type="match status" value="1"/>
</dbReference>
<dbReference type="InterPro" id="IPR035386">
    <property type="entry name" value="Arm-DNA-bind_5"/>
</dbReference>
<accession>A0ABV4CY16</accession>
<protein>
    <submittedName>
        <fullName evidence="5">Site-specific integrase</fullName>
    </submittedName>
</protein>
<dbReference type="InterPro" id="IPR050090">
    <property type="entry name" value="Tyrosine_recombinase_XerCD"/>
</dbReference>
<evidence type="ECO:0000313" key="6">
    <source>
        <dbReference type="Proteomes" id="UP001565200"/>
    </source>
</evidence>
<dbReference type="Pfam" id="PF00589">
    <property type="entry name" value="Phage_integrase"/>
    <property type="match status" value="1"/>
</dbReference>
<evidence type="ECO:0000256" key="3">
    <source>
        <dbReference type="ARBA" id="ARBA00023172"/>
    </source>
</evidence>
<keyword evidence="2" id="KW-0238">DNA-binding</keyword>
<dbReference type="RefSeq" id="WP_289144832.1">
    <property type="nucleotide sequence ID" value="NZ_JBCLPP010000018.1"/>
</dbReference>
<evidence type="ECO:0000256" key="2">
    <source>
        <dbReference type="ARBA" id="ARBA00023125"/>
    </source>
</evidence>
<feature type="domain" description="Tyr recombinase" evidence="4">
    <location>
        <begin position="219"/>
        <end position="393"/>
    </location>
</feature>
<organism evidence="5 6">
    <name type="scientific">Heminiphilus faecis</name>
    <dbReference type="NCBI Taxonomy" id="2601703"/>
    <lineage>
        <taxon>Bacteria</taxon>
        <taxon>Pseudomonadati</taxon>
        <taxon>Bacteroidota</taxon>
        <taxon>Bacteroidia</taxon>
        <taxon>Bacteroidales</taxon>
        <taxon>Muribaculaceae</taxon>
        <taxon>Heminiphilus</taxon>
    </lineage>
</organism>
<keyword evidence="6" id="KW-1185">Reference proteome</keyword>
<dbReference type="InterPro" id="IPR013762">
    <property type="entry name" value="Integrase-like_cat_sf"/>
</dbReference>
<comment type="similarity">
    <text evidence="1">Belongs to the 'phage' integrase family.</text>
</comment>
<dbReference type="InterPro" id="IPR002104">
    <property type="entry name" value="Integrase_catalytic"/>
</dbReference>
<dbReference type="EMBL" id="JBCLPP010000018">
    <property type="protein sequence ID" value="MEY8245526.1"/>
    <property type="molecule type" value="Genomic_DNA"/>
</dbReference>
<sequence>MSKSTLKIRFFLRRNHVYADGTCCIMTRITINGENTNFSSKLNVNPKLWDTKQGKVSGKSKVATELNGLMSDMESSIRQMYFDMSRYETVTAEKLRNAFMGIVPENQTLIGLFTEHIEECRALIGISKTPATVQKYDRALRRVKEFIKFKYHLTDMPLRDVNHKFIVDLETYLRTVSGCNENTTAKFIQTFKAIIIKAKNNGWIIADPFANYRIRIKRVDRGYLTEKEIATIAEKEFPTKRLEQVRDIFIFSCYTGLAYIDIKELKKEHIQTSFDGNQWIMTHRHKTGTPVNVPLLAIPQELIKKYEGQAKDGLLFPVLSNQKMNAYLKEIAVVCGIEKNITFHLARHTFATTVTLSHGVPIESVSKMLGHTNIQTTQIYARITNQKISKDMAALAEKMGGSLGVSASISK</sequence>
<dbReference type="SUPFAM" id="SSF56349">
    <property type="entry name" value="DNA breaking-rejoining enzymes"/>
    <property type="match status" value="1"/>
</dbReference>
<proteinExistence type="inferred from homology"/>
<dbReference type="Pfam" id="PF17293">
    <property type="entry name" value="Arm-DNA-bind_5"/>
    <property type="match status" value="1"/>
</dbReference>
<dbReference type="InterPro" id="IPR010998">
    <property type="entry name" value="Integrase_recombinase_N"/>
</dbReference>
<keyword evidence="3" id="KW-0233">DNA recombination</keyword>
<dbReference type="Gene3D" id="1.10.443.10">
    <property type="entry name" value="Intergrase catalytic core"/>
    <property type="match status" value="1"/>
</dbReference>
<reference evidence="5 6" key="1">
    <citation type="submission" date="2024-03" db="EMBL/GenBank/DDBJ databases">
        <title>Mouse gut bacterial collection (mGBC) of GemPharmatech.</title>
        <authorList>
            <person name="He Y."/>
            <person name="Dong L."/>
            <person name="Wu D."/>
            <person name="Gao X."/>
            <person name="Lin Z."/>
        </authorList>
    </citation>
    <scope>NUCLEOTIDE SEQUENCE [LARGE SCALE GENOMIC DNA]</scope>
    <source>
        <strain evidence="5 6">54-13</strain>
    </source>
</reference>
<dbReference type="PANTHER" id="PTHR30349">
    <property type="entry name" value="PHAGE INTEGRASE-RELATED"/>
    <property type="match status" value="1"/>
</dbReference>
<dbReference type="InterPro" id="IPR011010">
    <property type="entry name" value="DNA_brk_join_enz"/>
</dbReference>
<dbReference type="Proteomes" id="UP001565200">
    <property type="component" value="Unassembled WGS sequence"/>
</dbReference>
<dbReference type="PANTHER" id="PTHR30349:SF64">
    <property type="entry name" value="PROPHAGE INTEGRASE INTD-RELATED"/>
    <property type="match status" value="1"/>
</dbReference>
<evidence type="ECO:0000256" key="1">
    <source>
        <dbReference type="ARBA" id="ARBA00008857"/>
    </source>
</evidence>
<dbReference type="Gene3D" id="1.10.150.130">
    <property type="match status" value="1"/>
</dbReference>
<dbReference type="InterPro" id="IPR025269">
    <property type="entry name" value="SAM-like_dom"/>
</dbReference>
<name>A0ABV4CY16_9BACT</name>
<comment type="caution">
    <text evidence="5">The sequence shown here is derived from an EMBL/GenBank/DDBJ whole genome shotgun (WGS) entry which is preliminary data.</text>
</comment>
<gene>
    <name evidence="5" type="ORF">AAK873_07835</name>
</gene>
<evidence type="ECO:0000259" key="4">
    <source>
        <dbReference type="PROSITE" id="PS51898"/>
    </source>
</evidence>